<reference evidence="1" key="1">
    <citation type="submission" date="2020-10" db="EMBL/GenBank/DDBJ databases">
        <authorList>
            <person name="Gilroy R."/>
        </authorList>
    </citation>
    <scope>NUCLEOTIDE SEQUENCE</scope>
    <source>
        <strain evidence="1">ChiBcec2-4451</strain>
    </source>
</reference>
<dbReference type="SUPFAM" id="SSF56059">
    <property type="entry name" value="Glutathione synthetase ATP-binding domain-like"/>
    <property type="match status" value="1"/>
</dbReference>
<dbReference type="Proteomes" id="UP000886723">
    <property type="component" value="Unassembled WGS sequence"/>
</dbReference>
<proteinExistence type="predicted"/>
<comment type="caution">
    <text evidence="1">The sequence shown here is derived from an EMBL/GenBank/DDBJ whole genome shotgun (WGS) entry which is preliminary data.</text>
</comment>
<dbReference type="AlphaFoldDB" id="A0A9D1NUZ9"/>
<reference evidence="1" key="2">
    <citation type="journal article" date="2021" name="PeerJ">
        <title>Extensive microbial diversity within the chicken gut microbiome revealed by metagenomics and culture.</title>
        <authorList>
            <person name="Gilroy R."/>
            <person name="Ravi A."/>
            <person name="Getino M."/>
            <person name="Pursley I."/>
            <person name="Horton D.L."/>
            <person name="Alikhan N.F."/>
            <person name="Baker D."/>
            <person name="Gharbi K."/>
            <person name="Hall N."/>
            <person name="Watson M."/>
            <person name="Adriaenssens E.M."/>
            <person name="Foster-Nyarko E."/>
            <person name="Jarju S."/>
            <person name="Secka A."/>
            <person name="Antonio M."/>
            <person name="Oren A."/>
            <person name="Chaudhuri R.R."/>
            <person name="La Ragione R."/>
            <person name="Hildebrand F."/>
            <person name="Pallen M.J."/>
        </authorList>
    </citation>
    <scope>NUCLEOTIDE SEQUENCE</scope>
    <source>
        <strain evidence="1">ChiBcec2-4451</strain>
    </source>
</reference>
<evidence type="ECO:0000313" key="1">
    <source>
        <dbReference type="EMBL" id="HIV13350.1"/>
    </source>
</evidence>
<organism evidence="1 2">
    <name type="scientific">Candidatus Pullilachnospira stercoravium</name>
    <dbReference type="NCBI Taxonomy" id="2840913"/>
    <lineage>
        <taxon>Bacteria</taxon>
        <taxon>Bacillati</taxon>
        <taxon>Bacillota</taxon>
        <taxon>Clostridia</taxon>
        <taxon>Lachnospirales</taxon>
        <taxon>Lachnospiraceae</taxon>
        <taxon>Lachnospiraceae incertae sedis</taxon>
        <taxon>Candidatus Pullilachnospira</taxon>
    </lineage>
</organism>
<dbReference type="EMBL" id="DVON01000199">
    <property type="protein sequence ID" value="HIV13350.1"/>
    <property type="molecule type" value="Genomic_DNA"/>
</dbReference>
<evidence type="ECO:0000313" key="2">
    <source>
        <dbReference type="Proteomes" id="UP000886723"/>
    </source>
</evidence>
<accession>A0A9D1NUZ9</accession>
<name>A0A9D1NUZ9_9FIRM</name>
<gene>
    <name evidence="1" type="ORF">IAA63_09465</name>
</gene>
<sequence>MKSEKMQQIAAEYKTYIQEHFQESTDSGAAIKEYLDHSTAAYNGLVVHTLHIPKIFTEKEIAFFRQVVHTTYGILEKVIREYLRNPRYREIFPFSRELEELILVPNLYDSLLPIARFDIFFNEEDWSFKFCEINTDGTSAMNEDYVLNQALSLNNVHQEMLKKYRFKSFELYDSWVRTFLDLYATYEKRVEHPYVVITDFMDHCCVNEFQEFAARFRKAGCETEICNIRDMTYRDGVLYSAAGHPVDVIYRRAVTCDIMAHYEEIQPFIQAVKDQNVCVIGSLCTQIPHNKWLFKILREEPTLSLLTAEEQAFVQDHIPYTNLMDDRYSTQEEIIRQKDRWILKPLDSYASRGVYAGIDFGQKEWEAIVREHWNQNYIFQEYYHPYRTDNICFRDKVPQLVPYTNMSGLYVYNGEFAGIYSRLSTGGIISSQYNERAVATLVVQEDK</sequence>
<protein>
    <submittedName>
        <fullName evidence="1">Glutathionylspermidine synthase family protein</fullName>
    </submittedName>
</protein>